<organism evidence="1 2">
    <name type="scientific">Methylobacterium thuringiense</name>
    <dbReference type="NCBI Taxonomy" id="1003091"/>
    <lineage>
        <taxon>Bacteria</taxon>
        <taxon>Pseudomonadati</taxon>
        <taxon>Pseudomonadota</taxon>
        <taxon>Alphaproteobacteria</taxon>
        <taxon>Hyphomicrobiales</taxon>
        <taxon>Methylobacteriaceae</taxon>
        <taxon>Methylobacterium</taxon>
    </lineage>
</organism>
<evidence type="ECO:0000313" key="2">
    <source>
        <dbReference type="Proteomes" id="UP001055101"/>
    </source>
</evidence>
<gene>
    <name evidence="1" type="ORF">EKPJFOCH_1441</name>
</gene>
<proteinExistence type="predicted"/>
<dbReference type="Proteomes" id="UP001055101">
    <property type="component" value="Unassembled WGS sequence"/>
</dbReference>
<protein>
    <submittedName>
        <fullName evidence="1">Uncharacterized protein</fullName>
    </submittedName>
</protein>
<reference evidence="1" key="1">
    <citation type="journal article" date="2021" name="Front. Microbiol.">
        <title>Comprehensive Comparative Genomics and Phenotyping of Methylobacterium Species.</title>
        <authorList>
            <person name="Alessa O."/>
            <person name="Ogura Y."/>
            <person name="Fujitani Y."/>
            <person name="Takami H."/>
            <person name="Hayashi T."/>
            <person name="Sahin N."/>
            <person name="Tani A."/>
        </authorList>
    </citation>
    <scope>NUCLEOTIDE SEQUENCE</scope>
    <source>
        <strain evidence="1">DSM 23674</strain>
    </source>
</reference>
<name>A0ABQ4THU6_9HYPH</name>
<reference evidence="1" key="2">
    <citation type="submission" date="2021-08" db="EMBL/GenBank/DDBJ databases">
        <authorList>
            <person name="Tani A."/>
            <person name="Ola A."/>
            <person name="Ogura Y."/>
            <person name="Katsura K."/>
            <person name="Hayashi T."/>
        </authorList>
    </citation>
    <scope>NUCLEOTIDE SEQUENCE</scope>
    <source>
        <strain evidence="1">DSM 23674</strain>
    </source>
</reference>
<comment type="caution">
    <text evidence="1">The sequence shown here is derived from an EMBL/GenBank/DDBJ whole genome shotgun (WGS) entry which is preliminary data.</text>
</comment>
<accession>A0ABQ4THU6</accession>
<dbReference type="EMBL" id="BPRA01000006">
    <property type="protein sequence ID" value="GJE54955.1"/>
    <property type="molecule type" value="Genomic_DNA"/>
</dbReference>
<keyword evidence="2" id="KW-1185">Reference proteome</keyword>
<evidence type="ECO:0000313" key="1">
    <source>
        <dbReference type="EMBL" id="GJE54955.1"/>
    </source>
</evidence>
<sequence length="38" mass="3962">MVWIAFITFGGLALATGAAVIAKQSLIEDAQSATKGYF</sequence>